<gene>
    <name evidence="1" type="ORF">HQ394_08430</name>
</gene>
<evidence type="ECO:0000313" key="1">
    <source>
        <dbReference type="EMBL" id="QNT71218.1"/>
    </source>
</evidence>
<name>A0A7H1N682_9PROT</name>
<sequence length="291" mass="31933">MIVSASYRTDIPAFYAEWFLARLQVGSVRVRNPYGGPPSTLSLRPPNVEGFVFWTRNCEKFRPALAAVAAMGVPFIVQFTVTGYPRSLDVATIASDRAVAQLRSLSREFGSVSVVWRYDPIISTSLTPPAWHRDTFRRLADALAGAVDEVVVSWAHIYRKTARNLAAATTAGTFTWTDPLAATKQALLVELAAIAAQRRMRLSLCSQPEFACEGVGVARCIDAERLAAIAGRQLSAARKPHRDGCGCWSSRDIGAYDSCPHGCIYCYAVTNQTLAKRRFHAHDPAHDFLIA</sequence>
<dbReference type="EMBL" id="CP053923">
    <property type="protein sequence ID" value="QNT71218.1"/>
    <property type="molecule type" value="Genomic_DNA"/>
</dbReference>
<dbReference type="InterPro" id="IPR014998">
    <property type="entry name" value="DUF1848"/>
</dbReference>
<accession>A0A7H1N682</accession>
<proteinExistence type="predicted"/>
<reference evidence="1 2" key="1">
    <citation type="submission" date="2020-05" db="EMBL/GenBank/DDBJ databases">
        <title>Complete closed genome sequence of Defluviicoccus vanus.</title>
        <authorList>
            <person name="Bessarab I."/>
            <person name="Arumugam K."/>
            <person name="Maszenan A.M."/>
            <person name="Seviour R.J."/>
            <person name="Williams R.B."/>
        </authorList>
    </citation>
    <scope>NUCLEOTIDE SEQUENCE [LARGE SCALE GENOMIC DNA]</scope>
    <source>
        <strain evidence="1 2">Ben 114</strain>
    </source>
</reference>
<dbReference type="Pfam" id="PF08902">
    <property type="entry name" value="DUF1848"/>
    <property type="match status" value="1"/>
</dbReference>
<dbReference type="AlphaFoldDB" id="A0A7H1N682"/>
<dbReference type="RefSeq" id="WP_190263208.1">
    <property type="nucleotide sequence ID" value="NZ_CP053923.1"/>
</dbReference>
<organism evidence="1 2">
    <name type="scientific">Defluviicoccus vanus</name>
    <dbReference type="NCBI Taxonomy" id="111831"/>
    <lineage>
        <taxon>Bacteria</taxon>
        <taxon>Pseudomonadati</taxon>
        <taxon>Pseudomonadota</taxon>
        <taxon>Alphaproteobacteria</taxon>
        <taxon>Rhodospirillales</taxon>
        <taxon>Rhodospirillaceae</taxon>
        <taxon>Defluviicoccus</taxon>
    </lineage>
</organism>
<dbReference type="KEGG" id="dvn:HQ394_08430"/>
<protein>
    <submittedName>
        <fullName evidence="1">DUF1848 domain-containing protein</fullName>
    </submittedName>
</protein>
<dbReference type="Proteomes" id="UP000516369">
    <property type="component" value="Chromosome"/>
</dbReference>
<keyword evidence="2" id="KW-1185">Reference proteome</keyword>
<evidence type="ECO:0000313" key="2">
    <source>
        <dbReference type="Proteomes" id="UP000516369"/>
    </source>
</evidence>